<dbReference type="EMBL" id="LKAM01000018">
    <property type="protein sequence ID" value="KUM45469.1"/>
    <property type="molecule type" value="Genomic_DNA"/>
</dbReference>
<name>A0A117NFJ0_PICGL</name>
<geneLocation type="mitochondrion" evidence="1"/>
<dbReference type="EMBL" id="LKAM01000018">
    <property type="protein sequence ID" value="KUM45464.1"/>
    <property type="molecule type" value="Genomic_DNA"/>
</dbReference>
<dbReference type="EMBL" id="LKAM01000020">
    <property type="protein sequence ID" value="KUM45318.1"/>
    <property type="molecule type" value="Genomic_DNA"/>
</dbReference>
<evidence type="ECO:0000313" key="1">
    <source>
        <dbReference type="EMBL" id="KUM45318.1"/>
    </source>
</evidence>
<proteinExistence type="predicted"/>
<reference evidence="1" key="1">
    <citation type="journal article" date="2015" name="Genome Biol. Evol.">
        <title>Organellar Genomes of White Spruce (Picea glauca): Assembly and Annotation.</title>
        <authorList>
            <person name="Jackman S.D."/>
            <person name="Warren R.L."/>
            <person name="Gibb E.A."/>
            <person name="Vandervalk B.P."/>
            <person name="Mohamadi H."/>
            <person name="Chu J."/>
            <person name="Raymond A."/>
            <person name="Pleasance S."/>
            <person name="Coope R."/>
            <person name="Wildung M.R."/>
            <person name="Ritland C.E."/>
            <person name="Bousquet J."/>
            <person name="Jones S.J."/>
            <person name="Bohlmann J."/>
            <person name="Birol I."/>
        </authorList>
    </citation>
    <scope>NUCLEOTIDE SEQUENCE [LARGE SCALE GENOMIC DNA]</scope>
    <source>
        <tissue evidence="1">Flushing bud</tissue>
    </source>
</reference>
<evidence type="ECO:0000313" key="3">
    <source>
        <dbReference type="EMBL" id="KUM45469.1"/>
    </source>
</evidence>
<gene>
    <name evidence="2" type="ORF">ABT39_MTgene2566</name>
    <name evidence="3" type="ORF">ABT39_MTgene2571</name>
    <name evidence="1" type="ORF">ABT39_MTgene3391</name>
</gene>
<keyword evidence="1" id="KW-0496">Mitochondrion</keyword>
<comment type="caution">
    <text evidence="1">The sequence shown here is derived from an EMBL/GenBank/DDBJ whole genome shotgun (WGS) entry which is preliminary data.</text>
</comment>
<dbReference type="AlphaFoldDB" id="A0A117NFJ0"/>
<protein>
    <submittedName>
        <fullName evidence="1">Uncharacterized protein</fullName>
    </submittedName>
</protein>
<accession>A0A117NFJ0</accession>
<organism evidence="1">
    <name type="scientific">Picea glauca</name>
    <name type="common">White spruce</name>
    <name type="synonym">Pinus glauca</name>
    <dbReference type="NCBI Taxonomy" id="3330"/>
    <lineage>
        <taxon>Eukaryota</taxon>
        <taxon>Viridiplantae</taxon>
        <taxon>Streptophyta</taxon>
        <taxon>Embryophyta</taxon>
        <taxon>Tracheophyta</taxon>
        <taxon>Spermatophyta</taxon>
        <taxon>Pinopsida</taxon>
        <taxon>Pinidae</taxon>
        <taxon>Conifers I</taxon>
        <taxon>Pinales</taxon>
        <taxon>Pinaceae</taxon>
        <taxon>Picea</taxon>
    </lineage>
</organism>
<sequence>MALLDLHLLGFDLTSLSLLASHCTCFHLPFILSLNPEPLYFYLPNPYIRKYY</sequence>
<evidence type="ECO:0000313" key="2">
    <source>
        <dbReference type="EMBL" id="KUM45464.1"/>
    </source>
</evidence>